<evidence type="ECO:0000259" key="3">
    <source>
        <dbReference type="PROSITE" id="PS50042"/>
    </source>
</evidence>
<feature type="transmembrane region" description="Helical" evidence="2">
    <location>
        <begin position="2007"/>
        <end position="2029"/>
    </location>
</feature>
<feature type="region of interest" description="Disordered" evidence="1">
    <location>
        <begin position="2315"/>
        <end position="2345"/>
    </location>
</feature>
<evidence type="ECO:0000256" key="2">
    <source>
        <dbReference type="SAM" id="Phobius"/>
    </source>
</evidence>
<feature type="transmembrane region" description="Helical" evidence="2">
    <location>
        <begin position="1394"/>
        <end position="1419"/>
    </location>
</feature>
<dbReference type="GO" id="GO:0005249">
    <property type="term" value="F:voltage-gated potassium channel activity"/>
    <property type="evidence" value="ECO:0007669"/>
    <property type="project" value="TreeGrafter"/>
</dbReference>
<feature type="transmembrane region" description="Helical" evidence="2">
    <location>
        <begin position="1278"/>
        <end position="1298"/>
    </location>
</feature>
<dbReference type="PANTHER" id="PTHR10217">
    <property type="entry name" value="VOLTAGE AND LIGAND GATED POTASSIUM CHANNEL"/>
    <property type="match status" value="1"/>
</dbReference>
<feature type="transmembrane region" description="Helical" evidence="2">
    <location>
        <begin position="956"/>
        <end position="982"/>
    </location>
</feature>
<dbReference type="CDD" id="cd00038">
    <property type="entry name" value="CAP_ED"/>
    <property type="match status" value="4"/>
</dbReference>
<dbReference type="PROSITE" id="PS50042">
    <property type="entry name" value="CNMP_BINDING_3"/>
    <property type="match status" value="4"/>
</dbReference>
<dbReference type="Proteomes" id="UP000708208">
    <property type="component" value="Unassembled WGS sequence"/>
</dbReference>
<feature type="transmembrane region" description="Helical" evidence="2">
    <location>
        <begin position="231"/>
        <end position="253"/>
    </location>
</feature>
<sequence>MDALNMANSEALNKLASDSENAGSISFSSNFKEWGENTDIVSKGNSDGKRFKNCCKCFKKKKYWEPVPQENVFKSKEVAETKNPTGYRILEYKFWDALFVFSCLASIFLITFCEGFMIQSRFLWGVIHAVNAMYACLLLLQWVTVVLKSKYSQSGFIKFDVIFSLLSLLPTDLIVLLVQSLSQDETNPEAQANDKESHITFTFSRIHYILRINNILNYLSGWENQLILGDFYSFLLRILLYSTFMLHSFACVWHRIACNSIRPKHFLMEANKAREDLCVPDSWIMKLAERSEASNFTHFTPFLKSGPGDASSILWDHYTVSIYWTVSTAFRLGYGDIEISMVNNYELVWTAVVQIVSWIFVLAMVSGTLTSLLIESDTERESYLTRRFAINHYLSFSPVGKSIIHEVKKFYDYLWSKRKGVSELQLVEFMPAALKSEIFFDIHKFVLEQMPLFQDLEVSFLMTLSVRMSHSFHLTGETLFRRNDRGNHMYYVLKGHLEIMSADESHPIACIKSGSAIGDIFLVHPYSHSCTVRCGSECDVLALTRQSVTEVLKDYPHYSDILQNRAQERFEQCVLLLSLAKKYNEAPKLFQRLPYEMPMPDVMSAERELEDEMKLKNSEDTLNNELTALDADGLSMTSTLVGKLSTMLQSALAKKEKKMDKRRRSAQEEAFTAFAADVNRTLLLAKDLGLGRAPLTITPPVTIVTRDSKDNVIGDNESLMMKLKHIPILNGEERSEIFLCWKFFVSLCTCIVLFYYPYQFAFRSTDRRSNAKYDGAMHQTDIIFALDFFFDMLQIVVTPQRTLETVNEIMSYRIRSITFYLRLIAFMPFEYVIAPAIGIDYGDSPYYYMLKSNRFLEFIVLRQFFQDLEGVTKIPIMAVFLTKFFLLIFYVIHFFAVCYEYLLRDFIPEFIPNGTLAHLNETGDDHEEYGFVLYWSTQVVSTAGFGDIFYYYNIEVYLLCFAFISGTVVSTYLGAKLAAILANAQRRRISFKQTYYGVTAFLQHRKFPEDLSHRIKAYYRMQWKAHEGVLIPKERSAIWDAPEAIISEVALSQALKYMNRVPLVKHTSEDVLRNMCSSLKQYFVPPDECVLFEGDKRRELYIIVKGFCNVYRGSEYIGHLSEGNYFGLSGLIMGVNLKYRITTETHCLFFCLQFDDFVEIAKKHKFLRKDYRLLRGETPFENLENLVTGPSNKWDNLTNNEDAVVEELEKASGTALPEVLLKRPKLKLSFILRFLLLRITFLPSGKFVTCWVILRVIAASAVAFFVLAQVTFNFDPEVAFLTILSLDMIAWLDMYLMLHVAYHNELNQLVTDPLKTARNYLTGPFVLDLLTSFPLDHIVILCMEIDVFSSHGEHQYKDQYEIISLLRLNRFFQFYKLIQLGVTLNQMIVKSLTFVTLLEVMPWMLISIHILACISVHLVCSVSANGDDFTCSKSAWLTHGSMFDNSNGPDLNNPWKLYVISFYWTIATALRVGFGDIDLINMQNRLLAVFVILAGILVTTYLSSKLTACMVGEDSRRIEIRNKIDIMNSFLEKYKASRSVKRRVKEIYYNEWDKTKGISGDNLFVALHPSLKADVMCHLYEESIRRSPPLKTLDEPGIRMLASILREVFLVEGEYIFKYGNITDDVFLVASGIVSAYNIKGEVMSYMGAGSLIGEISALYGVTRLYTAVAATDVDILVFNSEDFLDFLELYPDLKDHLEQLCENMGQAQEGFLGSPVDVESPSDNALDPYTRLENTISTSSPKHRVRKNARIPTKPTEGTKYPPTVKVTSGAQINYASRNPMCILDPLRVPLKHGQLNEEERELMLQDSGSDKKWWSVFITFGRVPKTEMGTLLHIFQDKKRCNLINFTVHPASPVTRGSGWCVFNLLITAISCALTAYEISFTSNNAGESWPIACLRYLAELFFVTRIIGNFHLGYVDDSGVLVTDVKKISKRYCTRFDGFILDMVTTAPFYAICYIMGGPNQYLYAANIRGIQLLRVILFARYLGETNNDLRMKASEVKILKITILLCFIFHFCACAWYLVACYGMRCEQDSWMSVLLKKLEEDGSIDRPEDISISSRYFISLAYVTTTITATGLNNVTPRTMLELLVTVGFIFGTVFVIGYLLGEMTQCLASQISRKIHYEHELSVVEEHLAGLGLNKSKRDIVADYYKLVWKRFRGMPYFSLLRELPYPLRADICFEIYESNLKNARVLGTVDDQVLKQLTARIRHEFYLPGGFIVRGGNVCDAMYFVKRGEVLIIDENMGIELCVETLYENDCFGEIKILMPREAYRFSYVARVESEVGVLKRDDLDEVFKNFPGLRNELLDKIRSAKFHRHSDKDHGDTKPGSGADRRDITTRKSRHSKKYGNLVQRMQSKEMKAADIAKIETINNPQQLVNTGNNLGFSVVSTLKQPKIQARPDQQQKKNPGRPMTSYRVDPLNQAVQKRFSLPEVQKPKVVRDARSVQPNWATPQTGVPQGLSNNLQSTYSVNNAENGLGSTQSPILFDVPQSVFLSTPISEERKILPA</sequence>
<dbReference type="Pfam" id="PF07885">
    <property type="entry name" value="Ion_trans_2"/>
    <property type="match status" value="1"/>
</dbReference>
<dbReference type="GO" id="GO:0005886">
    <property type="term" value="C:plasma membrane"/>
    <property type="evidence" value="ECO:0007669"/>
    <property type="project" value="TreeGrafter"/>
</dbReference>
<feature type="transmembrane region" description="Helical" evidence="2">
    <location>
        <begin position="124"/>
        <end position="147"/>
    </location>
</feature>
<comment type="caution">
    <text evidence="4">The sequence shown here is derived from an EMBL/GenBank/DDBJ whole genome shotgun (WGS) entry which is preliminary data.</text>
</comment>
<feature type="region of interest" description="Disordered" evidence="1">
    <location>
        <begin position="1740"/>
        <end position="1765"/>
    </location>
</feature>
<keyword evidence="2" id="KW-0472">Membrane</keyword>
<dbReference type="Pfam" id="PF00027">
    <property type="entry name" value="cNMP_binding"/>
    <property type="match status" value="4"/>
</dbReference>
<feature type="transmembrane region" description="Helical" evidence="2">
    <location>
        <begin position="159"/>
        <end position="178"/>
    </location>
</feature>
<protein>
    <recommendedName>
        <fullName evidence="3">Cyclic nucleotide-binding domain-containing protein</fullName>
    </recommendedName>
</protein>
<reference evidence="4" key="1">
    <citation type="submission" date="2021-06" db="EMBL/GenBank/DDBJ databases">
        <authorList>
            <person name="Hodson N. C."/>
            <person name="Mongue J. A."/>
            <person name="Jaron S. K."/>
        </authorList>
    </citation>
    <scope>NUCLEOTIDE SEQUENCE</scope>
</reference>
<proteinExistence type="predicted"/>
<feature type="domain" description="Cyclic nucleotide-binding" evidence="3">
    <location>
        <begin position="1063"/>
        <end position="1160"/>
    </location>
</feature>
<feature type="transmembrane region" description="Helical" evidence="2">
    <location>
        <begin position="97"/>
        <end position="118"/>
    </location>
</feature>
<dbReference type="EMBL" id="CAJVCH010570640">
    <property type="protein sequence ID" value="CAG7835500.1"/>
    <property type="molecule type" value="Genomic_DNA"/>
</dbReference>
<feature type="transmembrane region" description="Helical" evidence="2">
    <location>
        <begin position="1486"/>
        <end position="1504"/>
    </location>
</feature>
<feature type="transmembrane region" description="Helical" evidence="2">
    <location>
        <begin position="347"/>
        <end position="374"/>
    </location>
</feature>
<feature type="domain" description="Cyclic nucleotide-binding" evidence="3">
    <location>
        <begin position="452"/>
        <end position="552"/>
    </location>
</feature>
<accession>A0A8J2PST6</accession>
<keyword evidence="5" id="KW-1185">Reference proteome</keyword>
<dbReference type="PROSITE" id="PS00888">
    <property type="entry name" value="CNMP_BINDING_1"/>
    <property type="match status" value="1"/>
</dbReference>
<feature type="transmembrane region" description="Helical" evidence="2">
    <location>
        <begin position="1455"/>
        <end position="1474"/>
    </location>
</feature>
<gene>
    <name evidence="4" type="ORF">AFUS01_LOCUS44865</name>
</gene>
<feature type="transmembrane region" description="Helical" evidence="2">
    <location>
        <begin position="877"/>
        <end position="902"/>
    </location>
</feature>
<evidence type="ECO:0000313" key="4">
    <source>
        <dbReference type="EMBL" id="CAG7835500.1"/>
    </source>
</evidence>
<feature type="domain" description="Cyclic nucleotide-binding" evidence="3">
    <location>
        <begin position="1589"/>
        <end position="1688"/>
    </location>
</feature>
<keyword evidence="2" id="KW-1133">Transmembrane helix</keyword>
<feature type="region of interest" description="Disordered" evidence="1">
    <location>
        <begin position="2393"/>
        <end position="2414"/>
    </location>
</feature>
<dbReference type="InterPro" id="IPR013099">
    <property type="entry name" value="K_chnl_dom"/>
</dbReference>
<dbReference type="OrthoDB" id="415460at2759"/>
<feature type="domain" description="Cyclic nucleotide-binding" evidence="3">
    <location>
        <begin position="2192"/>
        <end position="2312"/>
    </location>
</feature>
<dbReference type="SMART" id="SM00100">
    <property type="entry name" value="cNMP"/>
    <property type="match status" value="4"/>
</dbReference>
<evidence type="ECO:0000256" key="1">
    <source>
        <dbReference type="SAM" id="MobiDB-lite"/>
    </source>
</evidence>
<dbReference type="InterPro" id="IPR000595">
    <property type="entry name" value="cNMP-bd_dom"/>
</dbReference>
<evidence type="ECO:0000313" key="5">
    <source>
        <dbReference type="Proteomes" id="UP000708208"/>
    </source>
</evidence>
<name>A0A8J2PST6_9HEXA</name>
<organism evidence="4 5">
    <name type="scientific">Allacma fusca</name>
    <dbReference type="NCBI Taxonomy" id="39272"/>
    <lineage>
        <taxon>Eukaryota</taxon>
        <taxon>Metazoa</taxon>
        <taxon>Ecdysozoa</taxon>
        <taxon>Arthropoda</taxon>
        <taxon>Hexapoda</taxon>
        <taxon>Collembola</taxon>
        <taxon>Symphypleona</taxon>
        <taxon>Sminthuridae</taxon>
        <taxon>Allacma</taxon>
    </lineage>
</organism>
<feature type="transmembrane region" description="Helical" evidence="2">
    <location>
        <begin position="1247"/>
        <end position="1272"/>
    </location>
</feature>
<feature type="transmembrane region" description="Helical" evidence="2">
    <location>
        <begin position="819"/>
        <end position="839"/>
    </location>
</feature>
<dbReference type="InterPro" id="IPR050818">
    <property type="entry name" value="KCNH_animal-type"/>
</dbReference>
<dbReference type="PANTHER" id="PTHR10217:SF435">
    <property type="entry name" value="POTASSIUM VOLTAGE-GATED CHANNEL PROTEIN EAG"/>
    <property type="match status" value="1"/>
</dbReference>
<dbReference type="GO" id="GO:0042391">
    <property type="term" value="P:regulation of membrane potential"/>
    <property type="evidence" value="ECO:0007669"/>
    <property type="project" value="TreeGrafter"/>
</dbReference>
<feature type="transmembrane region" description="Helical" evidence="2">
    <location>
        <begin position="741"/>
        <end position="758"/>
    </location>
</feature>
<keyword evidence="2" id="KW-0812">Transmembrane</keyword>
<dbReference type="InterPro" id="IPR018488">
    <property type="entry name" value="cNMP-bd_CS"/>
</dbReference>
<feature type="transmembrane region" description="Helical" evidence="2">
    <location>
        <begin position="2088"/>
        <end position="2107"/>
    </location>
</feature>
<feature type="compositionally biased region" description="Basic and acidic residues" evidence="1">
    <location>
        <begin position="2318"/>
        <end position="2338"/>
    </location>
</feature>